<dbReference type="EMBL" id="JAWNGG020000204">
    <property type="protein sequence ID" value="KAK9296778.1"/>
    <property type="molecule type" value="Genomic_DNA"/>
</dbReference>
<dbReference type="AlphaFoldDB" id="A0AAW0ZGW1"/>
<organism evidence="1 2">
    <name type="scientific">Tetragonisca angustula</name>
    <dbReference type="NCBI Taxonomy" id="166442"/>
    <lineage>
        <taxon>Eukaryota</taxon>
        <taxon>Metazoa</taxon>
        <taxon>Ecdysozoa</taxon>
        <taxon>Arthropoda</taxon>
        <taxon>Hexapoda</taxon>
        <taxon>Insecta</taxon>
        <taxon>Pterygota</taxon>
        <taxon>Neoptera</taxon>
        <taxon>Endopterygota</taxon>
        <taxon>Hymenoptera</taxon>
        <taxon>Apocrita</taxon>
        <taxon>Aculeata</taxon>
        <taxon>Apoidea</taxon>
        <taxon>Anthophila</taxon>
        <taxon>Apidae</taxon>
        <taxon>Tetragonisca</taxon>
    </lineage>
</organism>
<protein>
    <submittedName>
        <fullName evidence="1">Uncharacterized protein</fullName>
    </submittedName>
</protein>
<keyword evidence="2" id="KW-1185">Reference proteome</keyword>
<reference evidence="1 2" key="1">
    <citation type="submission" date="2024-05" db="EMBL/GenBank/DDBJ databases">
        <title>The nuclear and mitochondrial genome assemblies of Tetragonisca angustula (Apidae: Meliponini), a tiny yet remarkable pollinator in the Neotropics.</title>
        <authorList>
            <person name="Ferrari R."/>
            <person name="Ricardo P.C."/>
            <person name="Dias F.C."/>
            <person name="Araujo N.S."/>
            <person name="Soares D.O."/>
            <person name="Zhou Q.-S."/>
            <person name="Zhu C.-D."/>
            <person name="Coutinho L."/>
            <person name="Airas M.C."/>
            <person name="Batista T.M."/>
        </authorList>
    </citation>
    <scope>NUCLEOTIDE SEQUENCE [LARGE SCALE GENOMIC DNA]</scope>
    <source>
        <strain evidence="1">ASF017062</strain>
        <tissue evidence="1">Abdomen</tissue>
    </source>
</reference>
<evidence type="ECO:0000313" key="2">
    <source>
        <dbReference type="Proteomes" id="UP001432146"/>
    </source>
</evidence>
<sequence>MRLFENAKTDADPQRFCKKYSDSKCDSRKFPERLRTRACNPDFKRNIEIHGSIQNKGGGNNWGSLISGSCRRIQEYMSLRMVACYVEVTC</sequence>
<proteinExistence type="predicted"/>
<accession>A0AAW0ZGW1</accession>
<dbReference type="Proteomes" id="UP001432146">
    <property type="component" value="Unassembled WGS sequence"/>
</dbReference>
<name>A0AAW0ZGW1_9HYME</name>
<gene>
    <name evidence="1" type="ORF">QLX08_009302</name>
</gene>
<comment type="caution">
    <text evidence="1">The sequence shown here is derived from an EMBL/GenBank/DDBJ whole genome shotgun (WGS) entry which is preliminary data.</text>
</comment>
<evidence type="ECO:0000313" key="1">
    <source>
        <dbReference type="EMBL" id="KAK9296778.1"/>
    </source>
</evidence>